<evidence type="ECO:0000313" key="1">
    <source>
        <dbReference type="EMBL" id="GCA64429.1"/>
    </source>
</evidence>
<reference evidence="1 2" key="1">
    <citation type="journal article" date="2018" name="PLoS ONE">
        <title>The draft genome of Kipferlia bialata reveals reductive genome evolution in fornicate parasites.</title>
        <authorList>
            <person name="Tanifuji G."/>
            <person name="Takabayashi S."/>
            <person name="Kume K."/>
            <person name="Takagi M."/>
            <person name="Nakayama T."/>
            <person name="Kamikawa R."/>
            <person name="Inagaki Y."/>
            <person name="Hashimoto T."/>
        </authorList>
    </citation>
    <scope>NUCLEOTIDE SEQUENCE [LARGE SCALE GENOMIC DNA]</scope>
    <source>
        <strain evidence="1">NY0173</strain>
    </source>
</reference>
<accession>A0A391P268</accession>
<dbReference type="Gene3D" id="1.10.285.10">
    <property type="entry name" value="Glutamate Dehydrogenase, chain A, domain 3"/>
    <property type="match status" value="1"/>
</dbReference>
<name>A0A391P268_9EUKA</name>
<dbReference type="EMBL" id="BDIP01007212">
    <property type="protein sequence ID" value="GCA64429.1"/>
    <property type="molecule type" value="Genomic_DNA"/>
</dbReference>
<evidence type="ECO:0000313" key="2">
    <source>
        <dbReference type="Proteomes" id="UP000265618"/>
    </source>
</evidence>
<organism evidence="1 2">
    <name type="scientific">Kipferlia bialata</name>
    <dbReference type="NCBI Taxonomy" id="797122"/>
    <lineage>
        <taxon>Eukaryota</taxon>
        <taxon>Metamonada</taxon>
        <taxon>Carpediemonas-like organisms</taxon>
        <taxon>Kipferlia</taxon>
    </lineage>
</organism>
<gene>
    <name evidence="1" type="ORF">KIPB_014247</name>
</gene>
<sequence>MTIAKTVEDLLAILEARDGDKPEFKQAVEEVIDGLKPVFEKNPAYIQAF</sequence>
<dbReference type="OrthoDB" id="6718861at2759"/>
<proteinExistence type="predicted"/>
<comment type="caution">
    <text evidence="1">The sequence shown here is derived from an EMBL/GenBank/DDBJ whole genome shotgun (WGS) entry which is preliminary data.</text>
</comment>
<feature type="non-terminal residue" evidence="1">
    <location>
        <position position="49"/>
    </location>
</feature>
<dbReference type="Proteomes" id="UP000265618">
    <property type="component" value="Unassembled WGS sequence"/>
</dbReference>
<dbReference type="AlphaFoldDB" id="A0A391P268"/>
<keyword evidence="2" id="KW-1185">Reference proteome</keyword>
<protein>
    <submittedName>
        <fullName evidence="1">Uncharacterized protein</fullName>
    </submittedName>
</protein>